<gene>
    <name evidence="1" type="ORF">GMARGA_LOCUS21552</name>
</gene>
<evidence type="ECO:0000313" key="2">
    <source>
        <dbReference type="Proteomes" id="UP000789901"/>
    </source>
</evidence>
<organism evidence="1 2">
    <name type="scientific">Gigaspora margarita</name>
    <dbReference type="NCBI Taxonomy" id="4874"/>
    <lineage>
        <taxon>Eukaryota</taxon>
        <taxon>Fungi</taxon>
        <taxon>Fungi incertae sedis</taxon>
        <taxon>Mucoromycota</taxon>
        <taxon>Glomeromycotina</taxon>
        <taxon>Glomeromycetes</taxon>
        <taxon>Diversisporales</taxon>
        <taxon>Gigasporaceae</taxon>
        <taxon>Gigaspora</taxon>
    </lineage>
</organism>
<dbReference type="Proteomes" id="UP000789901">
    <property type="component" value="Unassembled WGS sequence"/>
</dbReference>
<evidence type="ECO:0000313" key="1">
    <source>
        <dbReference type="EMBL" id="CAG8793025.1"/>
    </source>
</evidence>
<comment type="caution">
    <text evidence="1">The sequence shown here is derived from an EMBL/GenBank/DDBJ whole genome shotgun (WGS) entry which is preliminary data.</text>
</comment>
<feature type="non-terminal residue" evidence="1">
    <location>
        <position position="1"/>
    </location>
</feature>
<sequence length="85" mass="9716">LAEKRVVVWSLKENEKTRLDKIHKKEKVWAEVKVPDLCKVLDKNGNYRSKRLKSSSTRLHILCKALGDITNGKGKVNASKLECLE</sequence>
<proteinExistence type="predicted"/>
<accession>A0ABN7VQV3</accession>
<reference evidence="1 2" key="1">
    <citation type="submission" date="2021-06" db="EMBL/GenBank/DDBJ databases">
        <authorList>
            <person name="Kallberg Y."/>
            <person name="Tangrot J."/>
            <person name="Rosling A."/>
        </authorList>
    </citation>
    <scope>NUCLEOTIDE SEQUENCE [LARGE SCALE GENOMIC DNA]</scope>
    <source>
        <strain evidence="1 2">120-4 pot B 10/14</strain>
    </source>
</reference>
<dbReference type="EMBL" id="CAJVQB010019989">
    <property type="protein sequence ID" value="CAG8793025.1"/>
    <property type="molecule type" value="Genomic_DNA"/>
</dbReference>
<protein>
    <submittedName>
        <fullName evidence="1">42852_t:CDS:1</fullName>
    </submittedName>
</protein>
<name>A0ABN7VQV3_GIGMA</name>
<keyword evidence="2" id="KW-1185">Reference proteome</keyword>